<feature type="region of interest" description="Disordered" evidence="1">
    <location>
        <begin position="259"/>
        <end position="332"/>
    </location>
</feature>
<sequence length="474" mass="47622">MATFLARRSLGFLLVVLFVGVSALVSSPKARASAYGTYQQAMANCQANVAINPSMYCSNLGQVSGGRCDVVLKYGSAIQNDYFYDCSTYQDPGCSSVADGSGTAFANNRTAANAVQICSSLDYKGSTQGVGCVETFSAGTGIENAAGGMVFSGTFHASGGSCTPNADGSFTPYGASSPSPVPPTTASHGQPSPKVCGGGSCVDPGTGQACIVDQSGTQFCTPAQAAFPTAPTIPTPQPNCYSDGSSATLCVGMPKAPIPTNPPTSVTDPATQISGTDTYNVSTSGGQTTTTVNVYNTAGGTTSNGQKSGDLGTSSGATQNGTNPAHSSSAGGNGTYSGGTDCNTPPVCTGDAVLCGASRAQWATTCQVHTDLAGTLPAPSATSLATGGSYDQGSVWTTPSTGNTVGDQANAGNYDQSGFGYGTQCPFVDTHVTFMSSSFSLPWSEACDATSYLRWVVIGFALYLGACITAGSNR</sequence>
<gene>
    <name evidence="2" type="ORF">AB7878_18120</name>
</gene>
<dbReference type="EMBL" id="JBGBPY010000001">
    <property type="protein sequence ID" value="MEY2184328.1"/>
    <property type="molecule type" value="Genomic_DNA"/>
</dbReference>
<proteinExistence type="predicted"/>
<protein>
    <submittedName>
        <fullName evidence="2">Virulence factor TspB C-terminal domain-related protein</fullName>
    </submittedName>
</protein>
<feature type="compositionally biased region" description="Low complexity" evidence="1">
    <location>
        <begin position="280"/>
        <end position="293"/>
    </location>
</feature>
<feature type="compositionally biased region" description="Polar residues" evidence="1">
    <location>
        <begin position="294"/>
        <end position="330"/>
    </location>
</feature>
<evidence type="ECO:0000313" key="3">
    <source>
        <dbReference type="Proteomes" id="UP001562159"/>
    </source>
</evidence>
<accession>A0ABV4AXH6</accession>
<dbReference type="Proteomes" id="UP001562159">
    <property type="component" value="Unassembled WGS sequence"/>
</dbReference>
<dbReference type="NCBIfam" id="NF041109">
    <property type="entry name" value="VF_TspB_C_term"/>
    <property type="match status" value="1"/>
</dbReference>
<comment type="caution">
    <text evidence="2">The sequence shown here is derived from an EMBL/GenBank/DDBJ whole genome shotgun (WGS) entry which is preliminary data.</text>
</comment>
<feature type="compositionally biased region" description="Polar residues" evidence="1">
    <location>
        <begin position="263"/>
        <end position="279"/>
    </location>
</feature>
<evidence type="ECO:0000313" key="2">
    <source>
        <dbReference type="EMBL" id="MEY2184328.1"/>
    </source>
</evidence>
<organism evidence="2 3">
    <name type="scientific">Rhodanobacter humi</name>
    <dbReference type="NCBI Taxonomy" id="1888173"/>
    <lineage>
        <taxon>Bacteria</taxon>
        <taxon>Pseudomonadati</taxon>
        <taxon>Pseudomonadota</taxon>
        <taxon>Gammaproteobacteria</taxon>
        <taxon>Lysobacterales</taxon>
        <taxon>Rhodanobacteraceae</taxon>
        <taxon>Rhodanobacter</taxon>
    </lineage>
</organism>
<reference evidence="2 3" key="1">
    <citation type="submission" date="2024-07" db="EMBL/GenBank/DDBJ databases">
        <title>Molecular mechanisms and environmental adaptations of flagellar loss and biofilm growth of Rhodanobacter under environmental stress.</title>
        <authorList>
            <person name="Chen M."/>
        </authorList>
    </citation>
    <scope>NUCLEOTIDE SEQUENCE [LARGE SCALE GENOMIC DNA]</scope>
    <source>
        <strain evidence="2 3">RS22</strain>
    </source>
</reference>
<feature type="region of interest" description="Disordered" evidence="1">
    <location>
        <begin position="171"/>
        <end position="195"/>
    </location>
</feature>
<name>A0ABV4AXH6_9GAMM</name>
<keyword evidence="3" id="KW-1185">Reference proteome</keyword>
<evidence type="ECO:0000256" key="1">
    <source>
        <dbReference type="SAM" id="MobiDB-lite"/>
    </source>
</evidence>